<dbReference type="PANTHER" id="PTHR11059">
    <property type="entry name" value="DNA REPAIR PROTEIN RECN"/>
    <property type="match status" value="1"/>
</dbReference>
<keyword evidence="6" id="KW-0234">DNA repair</keyword>
<evidence type="ECO:0000256" key="6">
    <source>
        <dbReference type="ARBA" id="ARBA00023204"/>
    </source>
</evidence>
<protein>
    <recommendedName>
        <fullName evidence="2">DNA repair protein RecN</fullName>
    </recommendedName>
    <alternativeName>
        <fullName evidence="7">Recombination protein N</fullName>
    </alternativeName>
</protein>
<dbReference type="GO" id="GO:0009432">
    <property type="term" value="P:SOS response"/>
    <property type="evidence" value="ECO:0007669"/>
    <property type="project" value="TreeGrafter"/>
</dbReference>
<dbReference type="EMBL" id="VSSQ01141076">
    <property type="protein sequence ID" value="MPN62690.1"/>
    <property type="molecule type" value="Genomic_DNA"/>
</dbReference>
<dbReference type="InterPro" id="IPR027417">
    <property type="entry name" value="P-loop_NTPase"/>
</dbReference>
<keyword evidence="3" id="KW-0547">Nucleotide-binding</keyword>
<dbReference type="SUPFAM" id="SSF52540">
    <property type="entry name" value="P-loop containing nucleoside triphosphate hydrolases"/>
    <property type="match status" value="1"/>
</dbReference>
<comment type="similarity">
    <text evidence="1">Belongs to the RecN family.</text>
</comment>
<proteinExistence type="inferred from homology"/>
<comment type="caution">
    <text evidence="8">The sequence shown here is derived from an EMBL/GenBank/DDBJ whole genome shotgun (WGS) entry which is preliminary data.</text>
</comment>
<evidence type="ECO:0000256" key="2">
    <source>
        <dbReference type="ARBA" id="ARBA00021315"/>
    </source>
</evidence>
<evidence type="ECO:0000256" key="4">
    <source>
        <dbReference type="ARBA" id="ARBA00022763"/>
    </source>
</evidence>
<organism evidence="8">
    <name type="scientific">bioreactor metagenome</name>
    <dbReference type="NCBI Taxonomy" id="1076179"/>
    <lineage>
        <taxon>unclassified sequences</taxon>
        <taxon>metagenomes</taxon>
        <taxon>ecological metagenomes</taxon>
    </lineage>
</organism>
<name>A0A645JHW7_9ZZZZ</name>
<keyword evidence="4" id="KW-0227">DNA damage</keyword>
<dbReference type="GO" id="GO:0006281">
    <property type="term" value="P:DNA repair"/>
    <property type="evidence" value="ECO:0007669"/>
    <property type="project" value="UniProtKB-KW"/>
</dbReference>
<dbReference type="InterPro" id="IPR004604">
    <property type="entry name" value="DNA_recomb/repair_RecN"/>
</dbReference>
<dbReference type="AlphaFoldDB" id="A0A645JHW7"/>
<dbReference type="Gene3D" id="3.40.50.300">
    <property type="entry name" value="P-loop containing nucleotide triphosphate hydrolases"/>
    <property type="match status" value="1"/>
</dbReference>
<evidence type="ECO:0000256" key="5">
    <source>
        <dbReference type="ARBA" id="ARBA00022840"/>
    </source>
</evidence>
<dbReference type="GO" id="GO:0005524">
    <property type="term" value="F:ATP binding"/>
    <property type="evidence" value="ECO:0007669"/>
    <property type="project" value="UniProtKB-KW"/>
</dbReference>
<evidence type="ECO:0000256" key="3">
    <source>
        <dbReference type="ARBA" id="ARBA00022741"/>
    </source>
</evidence>
<accession>A0A645JHW7</accession>
<keyword evidence="5" id="KW-0067">ATP-binding</keyword>
<dbReference type="CDD" id="cd03241">
    <property type="entry name" value="ABC_RecN"/>
    <property type="match status" value="1"/>
</dbReference>
<evidence type="ECO:0000256" key="7">
    <source>
        <dbReference type="ARBA" id="ARBA00033408"/>
    </source>
</evidence>
<gene>
    <name evidence="8" type="primary">recN_50</name>
    <name evidence="8" type="ORF">SDC9_210443</name>
</gene>
<dbReference type="GO" id="GO:0043590">
    <property type="term" value="C:bacterial nucleoid"/>
    <property type="evidence" value="ECO:0007669"/>
    <property type="project" value="TreeGrafter"/>
</dbReference>
<evidence type="ECO:0000256" key="1">
    <source>
        <dbReference type="ARBA" id="ARBA00009441"/>
    </source>
</evidence>
<evidence type="ECO:0000313" key="8">
    <source>
        <dbReference type="EMBL" id="MPN62690.1"/>
    </source>
</evidence>
<reference evidence="8" key="1">
    <citation type="submission" date="2019-08" db="EMBL/GenBank/DDBJ databases">
        <authorList>
            <person name="Kucharzyk K."/>
            <person name="Murdoch R.W."/>
            <person name="Higgins S."/>
            <person name="Loffler F."/>
        </authorList>
    </citation>
    <scope>NUCLEOTIDE SEQUENCE</scope>
</reference>
<sequence length="142" mass="15649">MLSVNAGEELRPLSKVASGGEISRIMLGIKTITADTDNIQTLVFDEIDTGISGRIAGIVGEEMRNISRSRQVICVTHQPQIAALADAHFLIEKYQDENHTNINIRLLNSAERVREVARIMSGNEKSSSALEHARELLLRGKN</sequence>
<dbReference type="PANTHER" id="PTHR11059:SF0">
    <property type="entry name" value="DNA REPAIR PROTEIN RECN"/>
    <property type="match status" value="1"/>
</dbReference>
<dbReference type="GO" id="GO:0006310">
    <property type="term" value="P:DNA recombination"/>
    <property type="evidence" value="ECO:0007669"/>
    <property type="project" value="InterPro"/>
</dbReference>